<dbReference type="HAMAP" id="MF_00652">
    <property type="entry name" value="UPF0246"/>
    <property type="match status" value="1"/>
</dbReference>
<evidence type="ECO:0000313" key="5">
    <source>
        <dbReference type="Proteomes" id="UP000285875"/>
    </source>
</evidence>
<dbReference type="GO" id="GO:0005829">
    <property type="term" value="C:cytosol"/>
    <property type="evidence" value="ECO:0007669"/>
    <property type="project" value="TreeGrafter"/>
</dbReference>
<keyword evidence="4" id="KW-1185">Reference proteome</keyword>
<dbReference type="PANTHER" id="PTHR30283">
    <property type="entry name" value="PEROXIDE STRESS RESPONSE PROTEIN YAAA"/>
    <property type="match status" value="1"/>
</dbReference>
<dbReference type="AlphaFoldDB" id="A0A3Q9UIY5"/>
<dbReference type="KEGG" id="aji:C0Z10_01550"/>
<dbReference type="Proteomes" id="UP000285875">
    <property type="component" value="Chromosome"/>
</dbReference>
<name>A0A3Q9UIY5_9ACTN</name>
<protein>
    <recommendedName>
        <fullName evidence="1">UPF0246 protein C0Z10_01550</fullName>
    </recommendedName>
</protein>
<dbReference type="Proteomes" id="UP000277858">
    <property type="component" value="Chromosome"/>
</dbReference>
<evidence type="ECO:0000313" key="3">
    <source>
        <dbReference type="EMBL" id="VEI03691.1"/>
    </source>
</evidence>
<gene>
    <name evidence="3" type="primary">yaaA</name>
    <name evidence="2" type="ORF">C0Z10_01550</name>
    <name evidence="3" type="ORF">NCTC13652_01902</name>
</gene>
<dbReference type="PANTHER" id="PTHR30283:SF4">
    <property type="entry name" value="PEROXIDE STRESS RESISTANCE PROTEIN YAAA"/>
    <property type="match status" value="1"/>
</dbReference>
<dbReference type="EMBL" id="LR134473">
    <property type="protein sequence ID" value="VEI03691.1"/>
    <property type="molecule type" value="Genomic_DNA"/>
</dbReference>
<dbReference type="EMBL" id="CP025570">
    <property type="protein sequence ID" value="AZZ38649.1"/>
    <property type="molecule type" value="Genomic_DNA"/>
</dbReference>
<proteinExistence type="inferred from homology"/>
<evidence type="ECO:0000256" key="1">
    <source>
        <dbReference type="HAMAP-Rule" id="MF_00652"/>
    </source>
</evidence>
<evidence type="ECO:0000313" key="4">
    <source>
        <dbReference type="Proteomes" id="UP000277858"/>
    </source>
</evidence>
<reference evidence="5" key="1">
    <citation type="submission" date="2017-12" db="EMBL/GenBank/DDBJ databases">
        <title>Whole genome sequencing of Acidipropionibacterium jensenii strains JS279 and JS280.</title>
        <authorList>
            <person name="Deptula P."/>
            <person name="Laine P."/>
            <person name="Smolander O.-P."/>
            <person name="Paulin L."/>
            <person name="Auvinen P."/>
            <person name="Varmanen P."/>
        </authorList>
    </citation>
    <scope>NUCLEOTIDE SEQUENCE [LARGE SCALE GENOMIC DNA]</scope>
    <source>
        <strain evidence="5">JS280</strain>
    </source>
</reference>
<dbReference type="RefSeq" id="WP_028702247.1">
    <property type="nucleotide sequence ID" value="NZ_CP025570.1"/>
</dbReference>
<comment type="similarity">
    <text evidence="1">Belongs to the UPF0246 family.</text>
</comment>
<reference evidence="3 4" key="2">
    <citation type="submission" date="2018-12" db="EMBL/GenBank/DDBJ databases">
        <authorList>
            <consortium name="Pathogen Informatics"/>
        </authorList>
    </citation>
    <scope>NUCLEOTIDE SEQUENCE [LARGE SCALE GENOMIC DNA]</scope>
    <source>
        <strain evidence="3 4">NCTC13652</strain>
    </source>
</reference>
<accession>A0A3Q9UIY5</accession>
<dbReference type="InterPro" id="IPR005583">
    <property type="entry name" value="YaaA"/>
</dbReference>
<reference evidence="2" key="3">
    <citation type="journal article" date="2019" name="Microorganisms">
        <title>Red-Brown Pigmentation of Acidipropionibacterium jensenii Is Tied to Haemolytic Activity and cyl-Like Gene Cluster.</title>
        <authorList>
            <person name="Deptula P."/>
            <person name="Loivamaa I."/>
            <person name="Smolander O.P."/>
            <person name="Laine P."/>
            <person name="Roberts R.J."/>
            <person name="Piironen V."/>
            <person name="Paulin L."/>
            <person name="Savijoki K."/>
            <person name="Auvinen P."/>
            <person name="Varmanen P."/>
        </authorList>
    </citation>
    <scope>NUCLEOTIDE SEQUENCE</scope>
    <source>
        <strain evidence="2">JS280</strain>
    </source>
</reference>
<organism evidence="2 5">
    <name type="scientific">Acidipropionibacterium jensenii</name>
    <dbReference type="NCBI Taxonomy" id="1749"/>
    <lineage>
        <taxon>Bacteria</taxon>
        <taxon>Bacillati</taxon>
        <taxon>Actinomycetota</taxon>
        <taxon>Actinomycetes</taxon>
        <taxon>Propionibacteriales</taxon>
        <taxon>Propionibacteriaceae</taxon>
        <taxon>Acidipropionibacterium</taxon>
    </lineage>
</organism>
<dbReference type="GO" id="GO:0033194">
    <property type="term" value="P:response to hydroperoxide"/>
    <property type="evidence" value="ECO:0007669"/>
    <property type="project" value="TreeGrafter"/>
</dbReference>
<evidence type="ECO:0000313" key="2">
    <source>
        <dbReference type="EMBL" id="AZZ38649.1"/>
    </source>
</evidence>
<dbReference type="OrthoDB" id="3210767at2"/>
<dbReference type="Pfam" id="PF03883">
    <property type="entry name" value="H2O2_YaaD"/>
    <property type="match status" value="1"/>
</dbReference>
<dbReference type="GeneID" id="82884664"/>
<sequence length="272" mass="30420">MLIVVSPAKSLDLESALTTRRSTLPRYLEQTEELVQIMAARSTAQLREMMGISEELAVLNQDRYRSFEWPFTPANARPAALTFNGAVYQAMAPRTFDQRDWTEAGKTLRILSGLYGILRPLDLIQPYRLEMGVRVANHRGPDLYSFWRPRLTRAVAEDLASSPGARVIVNLASAEYSRAVDLEGLSQRFAAGNASVPGLAARVVSPRFEDRDPSGRWRVISFSAKRARGLMAGWLVRQRVRSARGITRFDLGGYRYVPEMSTGGIPVFRNLG</sequence>
<dbReference type="STRING" id="1122997.GCA_000425285_00405"/>